<dbReference type="SUPFAM" id="SSF57850">
    <property type="entry name" value="RING/U-box"/>
    <property type="match status" value="1"/>
</dbReference>
<evidence type="ECO:0000256" key="3">
    <source>
        <dbReference type="ARBA" id="ARBA00022833"/>
    </source>
</evidence>
<dbReference type="InterPro" id="IPR013083">
    <property type="entry name" value="Znf_RING/FYVE/PHD"/>
</dbReference>
<dbReference type="Pfam" id="PF00097">
    <property type="entry name" value="zf-C3HC4"/>
    <property type="match status" value="1"/>
</dbReference>
<evidence type="ECO:0000259" key="5">
    <source>
        <dbReference type="PROSITE" id="PS50089"/>
    </source>
</evidence>
<evidence type="ECO:0000256" key="4">
    <source>
        <dbReference type="PROSITE-ProRule" id="PRU00175"/>
    </source>
</evidence>
<reference evidence="6 7" key="1">
    <citation type="submission" date="2024-11" db="EMBL/GenBank/DDBJ databases">
        <title>Chromosome-level genome assembly of the freshwater bivalve Anodonta woodiana.</title>
        <authorList>
            <person name="Chen X."/>
        </authorList>
    </citation>
    <scope>NUCLEOTIDE SEQUENCE [LARGE SCALE GENOMIC DNA]</scope>
    <source>
        <strain evidence="6">MN2024</strain>
        <tissue evidence="6">Gills</tissue>
    </source>
</reference>
<accession>A0ABD3UGZ5</accession>
<dbReference type="SMART" id="SM00184">
    <property type="entry name" value="RING"/>
    <property type="match status" value="1"/>
</dbReference>
<keyword evidence="3" id="KW-0862">Zinc</keyword>
<evidence type="ECO:0000256" key="1">
    <source>
        <dbReference type="ARBA" id="ARBA00022723"/>
    </source>
</evidence>
<dbReference type="Proteomes" id="UP001634394">
    <property type="component" value="Unassembled WGS sequence"/>
</dbReference>
<dbReference type="AlphaFoldDB" id="A0ABD3UGZ5"/>
<evidence type="ECO:0000313" key="7">
    <source>
        <dbReference type="Proteomes" id="UP001634394"/>
    </source>
</evidence>
<name>A0ABD3UGZ5_SINWO</name>
<dbReference type="InterPro" id="IPR001841">
    <property type="entry name" value="Znf_RING"/>
</dbReference>
<dbReference type="PROSITE" id="PS00518">
    <property type="entry name" value="ZF_RING_1"/>
    <property type="match status" value="1"/>
</dbReference>
<gene>
    <name evidence="6" type="ORF">ACJMK2_018503</name>
</gene>
<comment type="caution">
    <text evidence="6">The sequence shown here is derived from an EMBL/GenBank/DDBJ whole genome shotgun (WGS) entry which is preliminary data.</text>
</comment>
<proteinExistence type="predicted"/>
<dbReference type="EMBL" id="JBJQND010000016">
    <property type="protein sequence ID" value="KAL3847600.1"/>
    <property type="molecule type" value="Genomic_DNA"/>
</dbReference>
<sequence length="105" mass="11322">MATGSHILGRFSQAFECPICLETFKSSTLLSCGHSYCVLCLQSHINSKLINRGTPQARLSCPVCWAYSSLPNPTVAAEKWAESFPVNSIVSSLLDITANISGETL</sequence>
<protein>
    <recommendedName>
        <fullName evidence="5">RING-type domain-containing protein</fullName>
    </recommendedName>
</protein>
<dbReference type="InterPro" id="IPR018957">
    <property type="entry name" value="Znf_C3HC4_RING-type"/>
</dbReference>
<dbReference type="PANTHER" id="PTHR25462:SF296">
    <property type="entry name" value="MEIOTIC P26, ISOFORM F"/>
    <property type="match status" value="1"/>
</dbReference>
<dbReference type="PROSITE" id="PS50089">
    <property type="entry name" value="ZF_RING_2"/>
    <property type="match status" value="1"/>
</dbReference>
<dbReference type="InterPro" id="IPR047153">
    <property type="entry name" value="TRIM45/56/19-like"/>
</dbReference>
<organism evidence="6 7">
    <name type="scientific">Sinanodonta woodiana</name>
    <name type="common">Chinese pond mussel</name>
    <name type="synonym">Anodonta woodiana</name>
    <dbReference type="NCBI Taxonomy" id="1069815"/>
    <lineage>
        <taxon>Eukaryota</taxon>
        <taxon>Metazoa</taxon>
        <taxon>Spiralia</taxon>
        <taxon>Lophotrochozoa</taxon>
        <taxon>Mollusca</taxon>
        <taxon>Bivalvia</taxon>
        <taxon>Autobranchia</taxon>
        <taxon>Heteroconchia</taxon>
        <taxon>Palaeoheterodonta</taxon>
        <taxon>Unionida</taxon>
        <taxon>Unionoidea</taxon>
        <taxon>Unionidae</taxon>
        <taxon>Unioninae</taxon>
        <taxon>Sinanodonta</taxon>
    </lineage>
</organism>
<dbReference type="Gene3D" id="3.30.40.10">
    <property type="entry name" value="Zinc/RING finger domain, C3HC4 (zinc finger)"/>
    <property type="match status" value="1"/>
</dbReference>
<keyword evidence="1" id="KW-0479">Metal-binding</keyword>
<dbReference type="InterPro" id="IPR017907">
    <property type="entry name" value="Znf_RING_CS"/>
</dbReference>
<evidence type="ECO:0000256" key="2">
    <source>
        <dbReference type="ARBA" id="ARBA00022771"/>
    </source>
</evidence>
<feature type="domain" description="RING-type" evidence="5">
    <location>
        <begin position="17"/>
        <end position="64"/>
    </location>
</feature>
<evidence type="ECO:0000313" key="6">
    <source>
        <dbReference type="EMBL" id="KAL3847600.1"/>
    </source>
</evidence>
<keyword evidence="2 4" id="KW-0863">Zinc-finger</keyword>
<keyword evidence="7" id="KW-1185">Reference proteome</keyword>
<dbReference type="PANTHER" id="PTHR25462">
    <property type="entry name" value="BONUS, ISOFORM C-RELATED"/>
    <property type="match status" value="1"/>
</dbReference>
<dbReference type="GO" id="GO:0008270">
    <property type="term" value="F:zinc ion binding"/>
    <property type="evidence" value="ECO:0007669"/>
    <property type="project" value="UniProtKB-KW"/>
</dbReference>